<keyword evidence="2" id="KW-0762">Sugar transport</keyword>
<dbReference type="Pfam" id="PF13416">
    <property type="entry name" value="SBP_bac_8"/>
    <property type="match status" value="1"/>
</dbReference>
<proteinExistence type="predicted"/>
<dbReference type="EMBL" id="SHKR01000011">
    <property type="protein sequence ID" value="RZU19278.1"/>
    <property type="molecule type" value="Genomic_DNA"/>
</dbReference>
<keyword evidence="1" id="KW-0732">Signal</keyword>
<gene>
    <name evidence="2" type="ORF">EV645_1489</name>
</gene>
<comment type="caution">
    <text evidence="2">The sequence shown here is derived from an EMBL/GenBank/DDBJ whole genome shotgun (WGS) entry which is preliminary data.</text>
</comment>
<organism evidence="2 3">
    <name type="scientific">Kribbella rubisoli</name>
    <dbReference type="NCBI Taxonomy" id="3075929"/>
    <lineage>
        <taxon>Bacteria</taxon>
        <taxon>Bacillati</taxon>
        <taxon>Actinomycetota</taxon>
        <taxon>Actinomycetes</taxon>
        <taxon>Propionibacteriales</taxon>
        <taxon>Kribbellaceae</taxon>
        <taxon>Kribbella</taxon>
    </lineage>
</organism>
<dbReference type="PANTHER" id="PTHR43649:SF30">
    <property type="entry name" value="ABC TRANSPORTER SUBSTRATE-BINDING PROTEIN"/>
    <property type="match status" value="1"/>
</dbReference>
<dbReference type="InterPro" id="IPR050490">
    <property type="entry name" value="Bact_solute-bd_prot1"/>
</dbReference>
<evidence type="ECO:0000313" key="2">
    <source>
        <dbReference type="EMBL" id="RZU19278.1"/>
    </source>
</evidence>
<dbReference type="AlphaFoldDB" id="A0A4Q7X8F0"/>
<evidence type="ECO:0000256" key="1">
    <source>
        <dbReference type="SAM" id="SignalP"/>
    </source>
</evidence>
<keyword evidence="2" id="KW-0813">Transport</keyword>
<name>A0A4Q7X8F0_9ACTN</name>
<evidence type="ECO:0000313" key="3">
    <source>
        <dbReference type="Proteomes" id="UP000292027"/>
    </source>
</evidence>
<sequence>MTTQLDRRRFLQAGLAAGVLAPLLAACNLDPAAKEAKNSVRFSSYGDPTKLGLRSKLADQYTSSHQNVKMVFEGTATAEYWDKLATQMAGGNAPDVINIDAPRIGQYGAAGALQSLDKYTPDPIDTKPIDHNLLVQGQLKGEQFGIPVAMSTYSMGYDVTVLDQLGLEHPNETWTWADFAALANQIRLKSGKKIYGAEDPSGDTASLQIFLRGKGQDLYKDNTLAFTDAALTEWFEYWAALRATGGTIPADIAAQSKYGDWPNSPLVKKQAALAHIQTPNLKGGFQDLTKNTIDITLPPRNAKDGNCGTFPAPSSFLSLNAKSQRSDDAAAFINWFANGAEAAKTLRLISGPPASSAGRDVLLKGSDLSASEKQVLAYTDLALKNSAAPPQASPAASTAVGDLLLKVSQDIAFNKISIKQAVPKFMADAGKTLDGK</sequence>
<feature type="chain" id="PRO_5039344331" evidence="1">
    <location>
        <begin position="26"/>
        <end position="436"/>
    </location>
</feature>
<dbReference type="InterPro" id="IPR006059">
    <property type="entry name" value="SBP"/>
</dbReference>
<dbReference type="RefSeq" id="WP_130441016.1">
    <property type="nucleotide sequence ID" value="NZ_SHKR01000011.1"/>
</dbReference>
<keyword evidence="3" id="KW-1185">Reference proteome</keyword>
<dbReference type="Proteomes" id="UP000292027">
    <property type="component" value="Unassembled WGS sequence"/>
</dbReference>
<dbReference type="SUPFAM" id="SSF53850">
    <property type="entry name" value="Periplasmic binding protein-like II"/>
    <property type="match status" value="1"/>
</dbReference>
<dbReference type="OrthoDB" id="7918484at2"/>
<dbReference type="PROSITE" id="PS51318">
    <property type="entry name" value="TAT"/>
    <property type="match status" value="1"/>
</dbReference>
<accession>A0A4Q7X8F0</accession>
<dbReference type="PROSITE" id="PS51257">
    <property type="entry name" value="PROKAR_LIPOPROTEIN"/>
    <property type="match status" value="1"/>
</dbReference>
<protein>
    <submittedName>
        <fullName evidence="2">Multiple sugar transport system substrate-binding protein</fullName>
    </submittedName>
</protein>
<dbReference type="Gene3D" id="3.40.190.10">
    <property type="entry name" value="Periplasmic binding protein-like II"/>
    <property type="match status" value="2"/>
</dbReference>
<dbReference type="PANTHER" id="PTHR43649">
    <property type="entry name" value="ARABINOSE-BINDING PROTEIN-RELATED"/>
    <property type="match status" value="1"/>
</dbReference>
<reference evidence="2 3" key="1">
    <citation type="journal article" date="2015" name="Stand. Genomic Sci.">
        <title>Genomic Encyclopedia of Bacterial and Archaeal Type Strains, Phase III: the genomes of soil and plant-associated and newly described type strains.</title>
        <authorList>
            <person name="Whitman W.B."/>
            <person name="Woyke T."/>
            <person name="Klenk H.P."/>
            <person name="Zhou Y."/>
            <person name="Lilburn T.G."/>
            <person name="Beck B.J."/>
            <person name="De Vos P."/>
            <person name="Vandamme P."/>
            <person name="Eisen J.A."/>
            <person name="Garrity G."/>
            <person name="Hugenholtz P."/>
            <person name="Kyrpides N.C."/>
        </authorList>
    </citation>
    <scope>NUCLEOTIDE SEQUENCE [LARGE SCALE GENOMIC DNA]</scope>
    <source>
        <strain evidence="2 3">VKM Ac-2540</strain>
    </source>
</reference>
<dbReference type="InterPro" id="IPR006311">
    <property type="entry name" value="TAT_signal"/>
</dbReference>
<feature type="signal peptide" evidence="1">
    <location>
        <begin position="1"/>
        <end position="25"/>
    </location>
</feature>